<dbReference type="RefSeq" id="WP_181817647.1">
    <property type="nucleotide sequence ID" value="NZ_BAAAEC010000025.1"/>
</dbReference>
<feature type="domain" description="Polysaccharide chain length determinant N-terminal" evidence="8">
    <location>
        <begin position="12"/>
        <end position="72"/>
    </location>
</feature>
<keyword evidence="6" id="KW-0175">Coiled coil</keyword>
<keyword evidence="4 7" id="KW-1133">Transmembrane helix</keyword>
<dbReference type="EMBL" id="UGVE01000001">
    <property type="protein sequence ID" value="SUD98151.1"/>
    <property type="molecule type" value="Genomic_DNA"/>
</dbReference>
<sequence>MSTANADTSLPILNLVRLLTASFKMILVVGVAGAVAGLLASQVIHPRWTATMAIQIGQVSTPSFGAGASMPQPIENQLTATERYNLPGFRLQVHNELGLPAPETGSQDANLLFDSLKAAAGRSPNVINVQVTAYSRDVAAAALDAALKTFSAAHRELFERASREMQSTLVEAQTKLAAAQQDYARINQMLKAAASEDRGGVREVLLSNTAVQLNSQILALQQQIAAYQDALGPLRSYPTKAIGPAYAPMRSTTPGAPILVLLGAVLGLTAGVGFALLNNAIRDPRAPN</sequence>
<dbReference type="PANTHER" id="PTHR32309">
    <property type="entry name" value="TYROSINE-PROTEIN KINASE"/>
    <property type="match status" value="1"/>
</dbReference>
<protein>
    <submittedName>
        <fullName evidence="9">Capsular polysaccharide biosynthesis protein</fullName>
    </submittedName>
</protein>
<feature type="transmembrane region" description="Helical" evidence="7">
    <location>
        <begin position="20"/>
        <end position="40"/>
    </location>
</feature>
<accession>A0AAJ4ZMB5</accession>
<evidence type="ECO:0000256" key="4">
    <source>
        <dbReference type="ARBA" id="ARBA00022989"/>
    </source>
</evidence>
<keyword evidence="5 7" id="KW-0472">Membrane</keyword>
<evidence type="ECO:0000256" key="2">
    <source>
        <dbReference type="ARBA" id="ARBA00022475"/>
    </source>
</evidence>
<dbReference type="InterPro" id="IPR050445">
    <property type="entry name" value="Bact_polysacc_biosynth/exp"/>
</dbReference>
<keyword evidence="2" id="KW-1003">Cell membrane</keyword>
<dbReference type="Pfam" id="PF02706">
    <property type="entry name" value="Wzz"/>
    <property type="match status" value="1"/>
</dbReference>
<evidence type="ECO:0000256" key="3">
    <source>
        <dbReference type="ARBA" id="ARBA00022692"/>
    </source>
</evidence>
<feature type="transmembrane region" description="Helical" evidence="7">
    <location>
        <begin position="258"/>
        <end position="277"/>
    </location>
</feature>
<organism evidence="9 10">
    <name type="scientific">Ralstonia mannitolilytica</name>
    <dbReference type="NCBI Taxonomy" id="105219"/>
    <lineage>
        <taxon>Bacteria</taxon>
        <taxon>Pseudomonadati</taxon>
        <taxon>Pseudomonadota</taxon>
        <taxon>Betaproteobacteria</taxon>
        <taxon>Burkholderiales</taxon>
        <taxon>Burkholderiaceae</taxon>
        <taxon>Ralstonia</taxon>
    </lineage>
</organism>
<evidence type="ECO:0000256" key="1">
    <source>
        <dbReference type="ARBA" id="ARBA00004651"/>
    </source>
</evidence>
<feature type="coiled-coil region" evidence="6">
    <location>
        <begin position="162"/>
        <end position="230"/>
    </location>
</feature>
<comment type="caution">
    <text evidence="9">The sequence shown here is derived from an EMBL/GenBank/DDBJ whole genome shotgun (WGS) entry which is preliminary data.</text>
</comment>
<proteinExistence type="predicted"/>
<evidence type="ECO:0000256" key="7">
    <source>
        <dbReference type="SAM" id="Phobius"/>
    </source>
</evidence>
<reference evidence="9 10" key="1">
    <citation type="submission" date="2018-06" db="EMBL/GenBank/DDBJ databases">
        <authorList>
            <consortium name="Pathogen Informatics"/>
            <person name="Doyle S."/>
        </authorList>
    </citation>
    <scope>NUCLEOTIDE SEQUENCE [LARGE SCALE GENOMIC DNA]</scope>
    <source>
        <strain evidence="9 10">NCTC10894</strain>
    </source>
</reference>
<dbReference type="AlphaFoldDB" id="A0AAJ4ZMB5"/>
<name>A0AAJ4ZMB5_9RALS</name>
<dbReference type="GO" id="GO:0005886">
    <property type="term" value="C:plasma membrane"/>
    <property type="evidence" value="ECO:0007669"/>
    <property type="project" value="UniProtKB-SubCell"/>
</dbReference>
<evidence type="ECO:0000313" key="9">
    <source>
        <dbReference type="EMBL" id="SUD98151.1"/>
    </source>
</evidence>
<evidence type="ECO:0000313" key="10">
    <source>
        <dbReference type="Proteomes" id="UP000255008"/>
    </source>
</evidence>
<keyword evidence="3 7" id="KW-0812">Transmembrane</keyword>
<gene>
    <name evidence="9" type="ORF">NCTC10894_02531</name>
</gene>
<evidence type="ECO:0000259" key="8">
    <source>
        <dbReference type="Pfam" id="PF02706"/>
    </source>
</evidence>
<evidence type="ECO:0000256" key="6">
    <source>
        <dbReference type="SAM" id="Coils"/>
    </source>
</evidence>
<comment type="subcellular location">
    <subcellularLocation>
        <location evidence="1">Cell membrane</location>
        <topology evidence="1">Multi-pass membrane protein</topology>
    </subcellularLocation>
</comment>
<evidence type="ECO:0000256" key="5">
    <source>
        <dbReference type="ARBA" id="ARBA00023136"/>
    </source>
</evidence>
<dbReference type="InterPro" id="IPR003856">
    <property type="entry name" value="LPS_length_determ_N"/>
</dbReference>
<dbReference type="PANTHER" id="PTHR32309:SF31">
    <property type="entry name" value="CAPSULAR EXOPOLYSACCHARIDE FAMILY"/>
    <property type="match status" value="1"/>
</dbReference>
<dbReference type="Proteomes" id="UP000255008">
    <property type="component" value="Unassembled WGS sequence"/>
</dbReference>